<feature type="compositionally biased region" description="Acidic residues" evidence="2">
    <location>
        <begin position="791"/>
        <end position="805"/>
    </location>
</feature>
<feature type="compositionally biased region" description="Basic and acidic residues" evidence="2">
    <location>
        <begin position="530"/>
        <end position="551"/>
    </location>
</feature>
<feature type="coiled-coil region" evidence="1">
    <location>
        <begin position="364"/>
        <end position="405"/>
    </location>
</feature>
<feature type="region of interest" description="Disordered" evidence="2">
    <location>
        <begin position="96"/>
        <end position="152"/>
    </location>
</feature>
<feature type="compositionally biased region" description="Basic residues" evidence="2">
    <location>
        <begin position="485"/>
        <end position="494"/>
    </location>
</feature>
<feature type="region of interest" description="Disordered" evidence="2">
    <location>
        <begin position="480"/>
        <end position="591"/>
    </location>
</feature>
<evidence type="ECO:0000313" key="4">
    <source>
        <dbReference type="Proteomes" id="UP000221165"/>
    </source>
</evidence>
<feature type="compositionally biased region" description="Basic and acidic residues" evidence="2">
    <location>
        <begin position="238"/>
        <end position="249"/>
    </location>
</feature>
<dbReference type="EMBL" id="MIGC01005111">
    <property type="protein sequence ID" value="PHJ17297.1"/>
    <property type="molecule type" value="Genomic_DNA"/>
</dbReference>
<feature type="compositionally biased region" description="Low complexity" evidence="2">
    <location>
        <begin position="696"/>
        <end position="706"/>
    </location>
</feature>
<dbReference type="AlphaFoldDB" id="A0A2C6KIB1"/>
<feature type="compositionally biased region" description="Basic and acidic residues" evidence="2">
    <location>
        <begin position="121"/>
        <end position="134"/>
    </location>
</feature>
<evidence type="ECO:0000256" key="1">
    <source>
        <dbReference type="SAM" id="Coils"/>
    </source>
</evidence>
<proteinExistence type="predicted"/>
<feature type="compositionally biased region" description="Basic and acidic residues" evidence="2">
    <location>
        <begin position="754"/>
        <end position="790"/>
    </location>
</feature>
<feature type="compositionally biased region" description="Acidic residues" evidence="2">
    <location>
        <begin position="164"/>
        <end position="180"/>
    </location>
</feature>
<protein>
    <submittedName>
        <fullName evidence="3">At4g32400 related</fullName>
    </submittedName>
</protein>
<feature type="region of interest" description="Disordered" evidence="2">
    <location>
        <begin position="692"/>
        <end position="850"/>
    </location>
</feature>
<keyword evidence="1" id="KW-0175">Coiled coil</keyword>
<feature type="compositionally biased region" description="Basic and acidic residues" evidence="2">
    <location>
        <begin position="635"/>
        <end position="644"/>
    </location>
</feature>
<reference evidence="3 4" key="1">
    <citation type="journal article" date="2017" name="Int. J. Parasitol.">
        <title>The genome of the protozoan parasite Cystoisospora suis and a reverse vaccinology approach to identify vaccine candidates.</title>
        <authorList>
            <person name="Palmieri N."/>
            <person name="Shrestha A."/>
            <person name="Ruttkowski B."/>
            <person name="Beck T."/>
            <person name="Vogl C."/>
            <person name="Tomley F."/>
            <person name="Blake D.P."/>
            <person name="Joachim A."/>
        </authorList>
    </citation>
    <scope>NUCLEOTIDE SEQUENCE [LARGE SCALE GENOMIC DNA]</scope>
    <source>
        <strain evidence="3 4">Wien I</strain>
    </source>
</reference>
<name>A0A2C6KIB1_9APIC</name>
<feature type="compositionally biased region" description="Acidic residues" evidence="2">
    <location>
        <begin position="552"/>
        <end position="562"/>
    </location>
</feature>
<dbReference type="GeneID" id="94432214"/>
<feature type="region of interest" description="Disordered" evidence="2">
    <location>
        <begin position="238"/>
        <end position="298"/>
    </location>
</feature>
<feature type="compositionally biased region" description="Basic and acidic residues" evidence="2">
    <location>
        <begin position="563"/>
        <end position="589"/>
    </location>
</feature>
<feature type="compositionally biased region" description="Low complexity" evidence="2">
    <location>
        <begin position="276"/>
        <end position="297"/>
    </location>
</feature>
<feature type="region of interest" description="Disordered" evidence="2">
    <location>
        <begin position="164"/>
        <end position="219"/>
    </location>
</feature>
<comment type="caution">
    <text evidence="3">The sequence shown here is derived from an EMBL/GenBank/DDBJ whole genome shotgun (WGS) entry which is preliminary data.</text>
</comment>
<feature type="compositionally biased region" description="Low complexity" evidence="2">
    <location>
        <begin position="251"/>
        <end position="262"/>
    </location>
</feature>
<feature type="compositionally biased region" description="Basic residues" evidence="2">
    <location>
        <begin position="808"/>
        <end position="819"/>
    </location>
</feature>
<feature type="region of interest" description="Disordered" evidence="2">
    <location>
        <begin position="610"/>
        <end position="653"/>
    </location>
</feature>
<sequence length="928" mass="106081">MPPPSSSLPLWRDERSLLVRKILKSSRPTSSGDCSRESDGSFSGSSGYVGLGDGSIVYKPIQSLTASCEVSSHTHGVFPSCASPAGGILSLHAIRERDDEDLSSSSSSSSASSSSSLSSSVKEKEEMRDTEDVKKRKSVMKEVLPSQQSTTISCINHADLELNETDAEEDEEEEEDEENREVEKTMIGREDACLNPGVYTPDDGSGGRHYESLNKTGGRGDIFSSLTLDRFYRKDLQQEEEKRMQETKHISQVSRQKPSSSSGVHTPHGQHHKDISPSSSTTKPTRISSSSSSSSSSCAEDYATYQRVRLQLLSLQYHESFDPVNTRLVDRLLQDVVKAVENFQILMKRYRDAESQLGEQKKVLSMAVNARDHLRSEVSRLKENLKQSERELKRKEKEWTEEKRKKDAYVGSLEEILKKKKEDLYTTHTKLRRLREQYTLIKEEVEKNAPRYGYARKDYSLHLTLPLKSNNRRHHLDAPASTFHQHYHNSKNRRPSLPPRSQPSSCRLRRFSTASEKRREEEEELLSPSEEERKQGEEELLNEEKNESSDADKEDEEEEEETTDRQEKYSSGTEKRNRDRRESAKEESKYLQSELLKYKALAEKLRLKLDARQDYSSLSSQAKEEDEEEKKKKKKEDGEERDGLFESEDRENYWRDQAMKKEEEILHISQQFNHLNSLYQALRLRSKPMRGVKGFSLSSSSSSSSSFCKKPRLLSRGGPGPPSYPQHLLKKHSSSLLSSSSPAFPTQAKKRIPRREGDKKEGKEKSPAIPRDKKNAESKSRMTGKERDRKEEEEDEEVDKGEDDDEKKKKRKEKFVKDKKKTDIDGIEEEEEGQKVKNDKEEEDEEGKDRVKALTYSLATAQSRYEEACKELSRYQQLLLQEASIHKKTQDNVNAQCPSVCTPIFAKPASFSPVFFFSSSVISPSLLL</sequence>
<evidence type="ECO:0000313" key="3">
    <source>
        <dbReference type="EMBL" id="PHJ17297.1"/>
    </source>
</evidence>
<dbReference type="VEuPathDB" id="ToxoDB:CSUI_008883"/>
<feature type="compositionally biased region" description="Low complexity" evidence="2">
    <location>
        <begin position="103"/>
        <end position="120"/>
    </location>
</feature>
<keyword evidence="4" id="KW-1185">Reference proteome</keyword>
<evidence type="ECO:0000256" key="2">
    <source>
        <dbReference type="SAM" id="MobiDB-lite"/>
    </source>
</evidence>
<feature type="compositionally biased region" description="Basic and acidic residues" evidence="2">
    <location>
        <begin position="181"/>
        <end position="192"/>
    </location>
</feature>
<dbReference type="RefSeq" id="XP_067919022.1">
    <property type="nucleotide sequence ID" value="XM_068069003.1"/>
</dbReference>
<gene>
    <name evidence="3" type="ORF">CSUI_008883</name>
</gene>
<dbReference type="OrthoDB" id="333058at2759"/>
<accession>A0A2C6KIB1</accession>
<feature type="region of interest" description="Disordered" evidence="2">
    <location>
        <begin position="23"/>
        <end position="45"/>
    </location>
</feature>
<organism evidence="3 4">
    <name type="scientific">Cystoisospora suis</name>
    <dbReference type="NCBI Taxonomy" id="483139"/>
    <lineage>
        <taxon>Eukaryota</taxon>
        <taxon>Sar</taxon>
        <taxon>Alveolata</taxon>
        <taxon>Apicomplexa</taxon>
        <taxon>Conoidasida</taxon>
        <taxon>Coccidia</taxon>
        <taxon>Eucoccidiorida</taxon>
        <taxon>Eimeriorina</taxon>
        <taxon>Sarcocystidae</taxon>
        <taxon>Cystoisospora</taxon>
    </lineage>
</organism>
<dbReference type="Proteomes" id="UP000221165">
    <property type="component" value="Unassembled WGS sequence"/>
</dbReference>